<dbReference type="Proteomes" id="UP000032180">
    <property type="component" value="Chromosome 3"/>
</dbReference>
<evidence type="ECO:0000313" key="3">
    <source>
        <dbReference type="Proteomes" id="UP000032180"/>
    </source>
</evidence>
<dbReference type="EnsemblPlants" id="LPERR03G26390.1">
    <property type="protein sequence ID" value="LPERR03G26390.1"/>
    <property type="gene ID" value="LPERR03G26390"/>
</dbReference>
<dbReference type="AlphaFoldDB" id="A0A0D9VY56"/>
<reference evidence="2" key="3">
    <citation type="submission" date="2015-04" db="UniProtKB">
        <authorList>
            <consortium name="EnsemblPlants"/>
        </authorList>
    </citation>
    <scope>IDENTIFICATION</scope>
</reference>
<protein>
    <submittedName>
        <fullName evidence="2">Uncharacterized protein</fullName>
    </submittedName>
</protein>
<accession>A0A0D9VY56</accession>
<name>A0A0D9VY56_9ORYZ</name>
<proteinExistence type="predicted"/>
<evidence type="ECO:0000313" key="2">
    <source>
        <dbReference type="EnsemblPlants" id="LPERR03G26390.1"/>
    </source>
</evidence>
<reference evidence="3" key="2">
    <citation type="submission" date="2013-12" db="EMBL/GenBank/DDBJ databases">
        <authorList>
            <person name="Yu Y."/>
            <person name="Lee S."/>
            <person name="de Baynast K."/>
            <person name="Wissotski M."/>
            <person name="Liu L."/>
            <person name="Talag J."/>
            <person name="Goicoechea J."/>
            <person name="Angelova A."/>
            <person name="Jetty R."/>
            <person name="Kudrna D."/>
            <person name="Golser W."/>
            <person name="Rivera L."/>
            <person name="Zhang J."/>
            <person name="Wing R."/>
        </authorList>
    </citation>
    <scope>NUCLEOTIDE SEQUENCE</scope>
</reference>
<reference evidence="2 3" key="1">
    <citation type="submission" date="2012-08" db="EMBL/GenBank/DDBJ databases">
        <title>Oryza genome evolution.</title>
        <authorList>
            <person name="Wing R.A."/>
        </authorList>
    </citation>
    <scope>NUCLEOTIDE SEQUENCE</scope>
</reference>
<sequence length="99" mass="11015">MDGNGDGRVVQPTELAAQRLKEKDQSPASPSEKRRRDARAPRLVECARRHRRSAAPPPPDATPRLLPDASSQDFLFLDASVNLLPWPIQKTCNFIICPT</sequence>
<dbReference type="HOGENOM" id="CLU_2323817_0_0_1"/>
<organism evidence="2 3">
    <name type="scientific">Leersia perrieri</name>
    <dbReference type="NCBI Taxonomy" id="77586"/>
    <lineage>
        <taxon>Eukaryota</taxon>
        <taxon>Viridiplantae</taxon>
        <taxon>Streptophyta</taxon>
        <taxon>Embryophyta</taxon>
        <taxon>Tracheophyta</taxon>
        <taxon>Spermatophyta</taxon>
        <taxon>Magnoliopsida</taxon>
        <taxon>Liliopsida</taxon>
        <taxon>Poales</taxon>
        <taxon>Poaceae</taxon>
        <taxon>BOP clade</taxon>
        <taxon>Oryzoideae</taxon>
        <taxon>Oryzeae</taxon>
        <taxon>Oryzinae</taxon>
        <taxon>Leersia</taxon>
    </lineage>
</organism>
<evidence type="ECO:0000256" key="1">
    <source>
        <dbReference type="SAM" id="MobiDB-lite"/>
    </source>
</evidence>
<feature type="compositionally biased region" description="Basic and acidic residues" evidence="1">
    <location>
        <begin position="19"/>
        <end position="47"/>
    </location>
</feature>
<keyword evidence="3" id="KW-1185">Reference proteome</keyword>
<feature type="region of interest" description="Disordered" evidence="1">
    <location>
        <begin position="1"/>
        <end position="67"/>
    </location>
</feature>
<dbReference type="Gramene" id="LPERR03G26390.1">
    <property type="protein sequence ID" value="LPERR03G26390.1"/>
    <property type="gene ID" value="LPERR03G26390"/>
</dbReference>